<dbReference type="SMART" id="SM00065">
    <property type="entry name" value="GAF"/>
    <property type="match status" value="1"/>
</dbReference>
<keyword evidence="6" id="KW-1185">Reference proteome</keyword>
<dbReference type="PANTHER" id="PTHR34236:SF1">
    <property type="entry name" value="DIMETHYL SULFOXIDE REDUCTASE TRANSCRIPTIONAL ACTIVATOR"/>
    <property type="match status" value="1"/>
</dbReference>
<proteinExistence type="predicted"/>
<dbReference type="OrthoDB" id="165911at2157"/>
<evidence type="ECO:0000313" key="5">
    <source>
        <dbReference type="EMBL" id="AUV80699.1"/>
    </source>
</evidence>
<feature type="domain" description="PAS" evidence="3">
    <location>
        <begin position="345"/>
        <end position="414"/>
    </location>
</feature>
<reference evidence="5 6" key="1">
    <citation type="submission" date="2018-01" db="EMBL/GenBank/DDBJ databases">
        <title>Complete genome sequence of Salinigranum rubrum GX10T, an extremely halophilic archaeon isolated from a marine solar saltern.</title>
        <authorList>
            <person name="Han S."/>
        </authorList>
    </citation>
    <scope>NUCLEOTIDE SEQUENCE [LARGE SCALE GENOMIC DNA]</scope>
    <source>
        <strain evidence="5 6">GX10</strain>
    </source>
</reference>
<name>A0A2I8VI26_9EURY</name>
<dbReference type="CDD" id="cd00130">
    <property type="entry name" value="PAS"/>
    <property type="match status" value="2"/>
</dbReference>
<dbReference type="Pfam" id="PF15915">
    <property type="entry name" value="BAT"/>
    <property type="match status" value="1"/>
</dbReference>
<dbReference type="SUPFAM" id="SSF55785">
    <property type="entry name" value="PYP-like sensor domain (PAS domain)"/>
    <property type="match status" value="2"/>
</dbReference>
<dbReference type="PROSITE" id="PS50112">
    <property type="entry name" value="PAS"/>
    <property type="match status" value="2"/>
</dbReference>
<evidence type="ECO:0000256" key="2">
    <source>
        <dbReference type="ARBA" id="ARBA00023163"/>
    </source>
</evidence>
<dbReference type="InterPro" id="IPR013656">
    <property type="entry name" value="PAS_4"/>
</dbReference>
<protein>
    <recommendedName>
        <fullName evidence="7">PAS sensor protein</fullName>
    </recommendedName>
</protein>
<dbReference type="InterPro" id="IPR013767">
    <property type="entry name" value="PAS_fold"/>
</dbReference>
<dbReference type="InterPro" id="IPR031803">
    <property type="entry name" value="BAT_GAF/HTH-assoc"/>
</dbReference>
<dbReference type="GeneID" id="35590963"/>
<evidence type="ECO:0000259" key="3">
    <source>
        <dbReference type="PROSITE" id="PS50112"/>
    </source>
</evidence>
<organism evidence="5 6">
    <name type="scientific">Salinigranum rubrum</name>
    <dbReference type="NCBI Taxonomy" id="755307"/>
    <lineage>
        <taxon>Archaea</taxon>
        <taxon>Methanobacteriati</taxon>
        <taxon>Methanobacteriota</taxon>
        <taxon>Stenosarchaea group</taxon>
        <taxon>Halobacteria</taxon>
        <taxon>Halobacteriales</taxon>
        <taxon>Haloferacaceae</taxon>
        <taxon>Salinigranum</taxon>
    </lineage>
</organism>
<dbReference type="SUPFAM" id="SSF46785">
    <property type="entry name" value="Winged helix' DNA-binding domain"/>
    <property type="match status" value="1"/>
</dbReference>
<evidence type="ECO:0000259" key="4">
    <source>
        <dbReference type="PROSITE" id="PS50113"/>
    </source>
</evidence>
<evidence type="ECO:0000256" key="1">
    <source>
        <dbReference type="ARBA" id="ARBA00023015"/>
    </source>
</evidence>
<sequence length="844" mass="93849">MSDVGAGVYRCLQRHPGEPMTATEVATTVGCVRRTAHKHLSRLADEADVETKKVGSRARVWWLSPPDAEVYERITDAFFAVDTDWRFTHLNDQAERLLGRTADELRGRPIWETFPEAVGSTFEREYRRAMETQESVSFEEHYPPLDTTFAVEAYPSETGLSVYFRDVTERVRREREVRAHVRQQHVVARLGQRALAATDIDEFMHHVCETVVDTLDVACCKVLDLHDEESELHLRSGVGWDPGVVGTATVPADTNSQAGYTLQQREPVRVEELSTETRFTDPPLLADHGVESGISAVIGSLEEPWGILGAHDTTSRSFSGQDADFVRSVAALLASAVDRHERERELERYETVFETLSDGVYTVDPEGRFTLVNEAYVEMTGWPRAELLGSHASTVVDDDVRTTAKELESALVEGRRQQATLEARLETRAGESFPAEATFSLLETSDGYERIGVVRDISARKRRENALREHRERVERLNRLALRVFDAIHGAMRAETRDGIYRLVCERLVDDDTYQEAAIGTQRWTGDPITTGSGEPWHETGWRAAVPSLVAEATDAAGRVVTDGDAAALSLRYDDRTFGVLALRSGREGFDPNERALLAELGTAVGLAVSALERKNVLVNDSVASLEFTSNALATPFTERLGPEASFEFVVDRIVPVGDDTYVAHYSVSGVEPTQFAAACEAFETVRGTRVIDTDGTGPRVQLRTTGAALVSQFRRFDSRMRSARVEGGELSLTVEVPATNVREAVDVITETYPDLDLQAQRTTTRSARTPAAFRSVVNDRLTERQSTALELACFSGYFDWPRTTDGAALAETMDITPPTFHKHLRLAQRRVFEALYESKNLIS</sequence>
<accession>A0A2I8VI26</accession>
<dbReference type="Gene3D" id="3.30.450.40">
    <property type="match status" value="1"/>
</dbReference>
<dbReference type="InterPro" id="IPR000700">
    <property type="entry name" value="PAS-assoc_C"/>
</dbReference>
<dbReference type="Proteomes" id="UP000236584">
    <property type="component" value="Chromosome"/>
</dbReference>
<dbReference type="AlphaFoldDB" id="A0A2I8VI26"/>
<dbReference type="InterPro" id="IPR036390">
    <property type="entry name" value="WH_DNA-bd_sf"/>
</dbReference>
<dbReference type="Pfam" id="PF08448">
    <property type="entry name" value="PAS_4"/>
    <property type="match status" value="1"/>
</dbReference>
<evidence type="ECO:0000313" key="6">
    <source>
        <dbReference type="Proteomes" id="UP000236584"/>
    </source>
</evidence>
<dbReference type="Pfam" id="PF00989">
    <property type="entry name" value="PAS"/>
    <property type="match status" value="1"/>
</dbReference>
<dbReference type="InterPro" id="IPR035965">
    <property type="entry name" value="PAS-like_dom_sf"/>
</dbReference>
<dbReference type="InterPro" id="IPR000014">
    <property type="entry name" value="PAS"/>
</dbReference>
<dbReference type="EMBL" id="CP026309">
    <property type="protein sequence ID" value="AUV80699.1"/>
    <property type="molecule type" value="Genomic_DNA"/>
</dbReference>
<dbReference type="InterPro" id="IPR029016">
    <property type="entry name" value="GAF-like_dom_sf"/>
</dbReference>
<gene>
    <name evidence="5" type="ORF">C2R22_02700</name>
</gene>
<dbReference type="Pfam" id="PF01590">
    <property type="entry name" value="GAF"/>
    <property type="match status" value="1"/>
</dbReference>
<dbReference type="KEGG" id="srub:C2R22_02700"/>
<dbReference type="InterPro" id="IPR003018">
    <property type="entry name" value="GAF"/>
</dbReference>
<dbReference type="PROSITE" id="PS50113">
    <property type="entry name" value="PAC"/>
    <property type="match status" value="1"/>
</dbReference>
<feature type="domain" description="PAS" evidence="3">
    <location>
        <begin position="69"/>
        <end position="133"/>
    </location>
</feature>
<dbReference type="InterPro" id="IPR007050">
    <property type="entry name" value="HTH_bacterioopsin"/>
</dbReference>
<keyword evidence="2" id="KW-0804">Transcription</keyword>
<feature type="domain" description="PAC" evidence="4">
    <location>
        <begin position="419"/>
        <end position="469"/>
    </location>
</feature>
<dbReference type="NCBIfam" id="TIGR00229">
    <property type="entry name" value="sensory_box"/>
    <property type="match status" value="2"/>
</dbReference>
<dbReference type="PANTHER" id="PTHR34236">
    <property type="entry name" value="DIMETHYL SULFOXIDE REDUCTASE TRANSCRIPTIONAL ACTIVATOR"/>
    <property type="match status" value="1"/>
</dbReference>
<evidence type="ECO:0008006" key="7">
    <source>
        <dbReference type="Google" id="ProtNLM"/>
    </source>
</evidence>
<dbReference type="SUPFAM" id="SSF55781">
    <property type="entry name" value="GAF domain-like"/>
    <property type="match status" value="1"/>
</dbReference>
<dbReference type="Pfam" id="PF04967">
    <property type="entry name" value="HTH_10"/>
    <property type="match status" value="1"/>
</dbReference>
<dbReference type="RefSeq" id="WP_103424314.1">
    <property type="nucleotide sequence ID" value="NZ_CP026309.1"/>
</dbReference>
<dbReference type="GO" id="GO:0006355">
    <property type="term" value="P:regulation of DNA-templated transcription"/>
    <property type="evidence" value="ECO:0007669"/>
    <property type="project" value="InterPro"/>
</dbReference>
<dbReference type="SMART" id="SM00091">
    <property type="entry name" value="PAS"/>
    <property type="match status" value="2"/>
</dbReference>
<dbReference type="Gene3D" id="3.30.450.20">
    <property type="entry name" value="PAS domain"/>
    <property type="match status" value="2"/>
</dbReference>
<keyword evidence="1" id="KW-0805">Transcription regulation</keyword>